<keyword evidence="2" id="KW-0732">Signal</keyword>
<gene>
    <name evidence="4" type="ORF">AYR66_24935</name>
</gene>
<feature type="chain" id="PRO_5013146419" description="PRC-barrel domain-containing protein" evidence="2">
    <location>
        <begin position="22"/>
        <end position="177"/>
    </location>
</feature>
<dbReference type="AlphaFoldDB" id="A0A254TLQ1"/>
<reference evidence="4 5" key="1">
    <citation type="submission" date="2016-02" db="EMBL/GenBank/DDBJ databases">
        <authorList>
            <person name="Wen L."/>
            <person name="He K."/>
            <person name="Yang H."/>
        </authorList>
    </citation>
    <scope>NUCLEOTIDE SEQUENCE [LARGE SCALE GENOMIC DNA]</scope>
    <source>
        <strain evidence="4 5">TSA40</strain>
    </source>
</reference>
<evidence type="ECO:0000313" key="5">
    <source>
        <dbReference type="Proteomes" id="UP000197535"/>
    </source>
</evidence>
<comment type="caution">
    <text evidence="4">The sequence shown here is derived from an EMBL/GenBank/DDBJ whole genome shotgun (WGS) entry which is preliminary data.</text>
</comment>
<dbReference type="InterPro" id="IPR011033">
    <property type="entry name" value="PRC_barrel-like_sf"/>
</dbReference>
<protein>
    <recommendedName>
        <fullName evidence="3">PRC-barrel domain-containing protein</fullName>
    </recommendedName>
</protein>
<dbReference type="PANTHER" id="PTHR36505:SF1">
    <property type="entry name" value="BLR1072 PROTEIN"/>
    <property type="match status" value="1"/>
</dbReference>
<dbReference type="SUPFAM" id="SSF50346">
    <property type="entry name" value="PRC-barrel domain"/>
    <property type="match status" value="1"/>
</dbReference>
<evidence type="ECO:0000259" key="3">
    <source>
        <dbReference type="Pfam" id="PF05239"/>
    </source>
</evidence>
<evidence type="ECO:0000313" key="4">
    <source>
        <dbReference type="EMBL" id="OWW22262.1"/>
    </source>
</evidence>
<dbReference type="Gene3D" id="2.30.30.240">
    <property type="entry name" value="PRC-barrel domain"/>
    <property type="match status" value="1"/>
</dbReference>
<dbReference type="Pfam" id="PF05239">
    <property type="entry name" value="PRC"/>
    <property type="match status" value="1"/>
</dbReference>
<feature type="signal peptide" evidence="2">
    <location>
        <begin position="1"/>
        <end position="21"/>
    </location>
</feature>
<organism evidence="4 5">
    <name type="scientific">Noviherbaspirillum denitrificans</name>
    <dbReference type="NCBI Taxonomy" id="1968433"/>
    <lineage>
        <taxon>Bacteria</taxon>
        <taxon>Pseudomonadati</taxon>
        <taxon>Pseudomonadota</taxon>
        <taxon>Betaproteobacteria</taxon>
        <taxon>Burkholderiales</taxon>
        <taxon>Oxalobacteraceae</taxon>
        <taxon>Noviherbaspirillum</taxon>
    </lineage>
</organism>
<dbReference type="RefSeq" id="WP_088709085.1">
    <property type="nucleotide sequence ID" value="NZ_LSTO01000001.1"/>
</dbReference>
<accession>A0A254TLQ1</accession>
<proteinExistence type="predicted"/>
<dbReference type="InterPro" id="IPR027275">
    <property type="entry name" value="PRC-brl_dom"/>
</dbReference>
<dbReference type="PANTHER" id="PTHR36505">
    <property type="entry name" value="BLR1072 PROTEIN"/>
    <property type="match status" value="1"/>
</dbReference>
<dbReference type="EMBL" id="LSTO01000001">
    <property type="protein sequence ID" value="OWW22262.1"/>
    <property type="molecule type" value="Genomic_DNA"/>
</dbReference>
<dbReference type="Proteomes" id="UP000197535">
    <property type="component" value="Unassembled WGS sequence"/>
</dbReference>
<keyword evidence="5" id="KW-1185">Reference proteome</keyword>
<evidence type="ECO:0000256" key="2">
    <source>
        <dbReference type="SAM" id="SignalP"/>
    </source>
</evidence>
<dbReference type="OrthoDB" id="9154722at2"/>
<feature type="region of interest" description="Disordered" evidence="1">
    <location>
        <begin position="155"/>
        <end position="177"/>
    </location>
</feature>
<feature type="domain" description="PRC-barrel" evidence="3">
    <location>
        <begin position="44"/>
        <end position="116"/>
    </location>
</feature>
<name>A0A254TLQ1_9BURK</name>
<evidence type="ECO:0000256" key="1">
    <source>
        <dbReference type="SAM" id="MobiDB-lite"/>
    </source>
</evidence>
<sequence>MKSIPVIALPVALAMTIHAHAQSAPPTGAAASAPDATVRQQKLYLGSKIIGATVRDARNRKVGQIKDLILDSGRGEVAYVVVSFGGVMGVGRKLHAIPWQALQPGDNGYVLHADRETISQAPAFDKARWPDMADRKWNDEIDRYWSRMVGRANPGGAGISSGSPVANPSGAAGSGTR</sequence>